<dbReference type="InterPro" id="IPR013762">
    <property type="entry name" value="Integrase-like_cat_sf"/>
</dbReference>
<evidence type="ECO:0000313" key="4">
    <source>
        <dbReference type="EMBL" id="MFC7356031.1"/>
    </source>
</evidence>
<keyword evidence="5" id="KW-1185">Reference proteome</keyword>
<evidence type="ECO:0000256" key="1">
    <source>
        <dbReference type="ARBA" id="ARBA00023172"/>
    </source>
</evidence>
<keyword evidence="2" id="KW-0238">DNA-binding</keyword>
<reference evidence="5" key="1">
    <citation type="journal article" date="2019" name="Int. J. Syst. Evol. Microbiol.">
        <title>The Global Catalogue of Microorganisms (GCM) 10K type strain sequencing project: providing services to taxonomists for standard genome sequencing and annotation.</title>
        <authorList>
            <consortium name="The Broad Institute Genomics Platform"/>
            <consortium name="The Broad Institute Genome Sequencing Center for Infectious Disease"/>
            <person name="Wu L."/>
            <person name="Ma J."/>
        </authorList>
    </citation>
    <scope>NUCLEOTIDE SEQUENCE [LARGE SCALE GENOMIC DNA]</scope>
    <source>
        <strain evidence="5">ICMP 19430</strain>
    </source>
</reference>
<organism evidence="4 5">
    <name type="scientific">Streptomyces caviscabies</name>
    <dbReference type="NCBI Taxonomy" id="90079"/>
    <lineage>
        <taxon>Bacteria</taxon>
        <taxon>Bacillati</taxon>
        <taxon>Actinomycetota</taxon>
        <taxon>Actinomycetes</taxon>
        <taxon>Kitasatosporales</taxon>
        <taxon>Streptomycetaceae</taxon>
        <taxon>Streptomyces</taxon>
    </lineage>
</organism>
<dbReference type="InterPro" id="IPR044068">
    <property type="entry name" value="CB"/>
</dbReference>
<feature type="domain" description="Core-binding (CB)" evidence="3">
    <location>
        <begin position="103"/>
        <end position="187"/>
    </location>
</feature>
<dbReference type="PROSITE" id="PS51900">
    <property type="entry name" value="CB"/>
    <property type="match status" value="1"/>
</dbReference>
<dbReference type="Proteomes" id="UP001596509">
    <property type="component" value="Unassembled WGS sequence"/>
</dbReference>
<evidence type="ECO:0000259" key="3">
    <source>
        <dbReference type="PROSITE" id="PS51900"/>
    </source>
</evidence>
<dbReference type="RefSeq" id="WP_249626633.1">
    <property type="nucleotide sequence ID" value="NZ_JBHTCK010000017.1"/>
</dbReference>
<proteinExistence type="predicted"/>
<accession>A0ABW2MT91</accession>
<protein>
    <recommendedName>
        <fullName evidence="3">Core-binding (CB) domain-containing protein</fullName>
    </recommendedName>
</protein>
<dbReference type="Gene3D" id="1.10.443.10">
    <property type="entry name" value="Intergrase catalytic core"/>
    <property type="match status" value="1"/>
</dbReference>
<comment type="caution">
    <text evidence="4">The sequence shown here is derived from an EMBL/GenBank/DDBJ whole genome shotgun (WGS) entry which is preliminary data.</text>
</comment>
<evidence type="ECO:0000313" key="5">
    <source>
        <dbReference type="Proteomes" id="UP001596509"/>
    </source>
</evidence>
<dbReference type="EMBL" id="JBHTCK010000017">
    <property type="protein sequence ID" value="MFC7356031.1"/>
    <property type="molecule type" value="Genomic_DNA"/>
</dbReference>
<gene>
    <name evidence="4" type="ORF">ACFQW9_35905</name>
</gene>
<dbReference type="InterPro" id="IPR011010">
    <property type="entry name" value="DNA_brk_join_enz"/>
</dbReference>
<keyword evidence="1" id="KW-0233">DNA recombination</keyword>
<name>A0ABW2MT91_9ACTN</name>
<dbReference type="SUPFAM" id="SSF56349">
    <property type="entry name" value="DNA breaking-rejoining enzymes"/>
    <property type="match status" value="1"/>
</dbReference>
<sequence>MKIPKPTGQGALGAARKCAIRLGEERGWTVYLHCQVHKALGRVLTGVPDGERVSHCALRQRLAGTNLPMRRTSEVLAALNLLIEDRTPAGEEWVERRAGELPEGFRQDVRDWLRWLLVGDARTRPRALGTLHSYFGAVRPIVERWAETRSHLREITREDITHALAGVRGSRYANLAIALRSLFRHAKRNGRVFTNPTRGIRVGRRTPEPVMPMSDAEITHVQKTAGTPAARLAVALAAVHAARGESIRSLRLEDVDFPQGRITIEGNVQPMGALTRATLRCWLAERGTRWPLTLNRHVLVSRQTANGTDPVSAYFLKRQLTLHGVSLDRVRADRVLGEALATGADPLHLTAIFDLSETTAVKYAGLARRFLHEPLPGQKTE</sequence>
<evidence type="ECO:0000256" key="2">
    <source>
        <dbReference type="PROSITE-ProRule" id="PRU01248"/>
    </source>
</evidence>